<evidence type="ECO:0000313" key="3">
    <source>
        <dbReference type="Proteomes" id="UP000727407"/>
    </source>
</evidence>
<reference evidence="2" key="1">
    <citation type="submission" date="2020-07" db="EMBL/GenBank/DDBJ databases">
        <title>Clarias magur genome sequencing, assembly and annotation.</title>
        <authorList>
            <person name="Kushwaha B."/>
            <person name="Kumar R."/>
            <person name="Das P."/>
            <person name="Joshi C.G."/>
            <person name="Kumar D."/>
            <person name="Nagpure N.S."/>
            <person name="Pandey M."/>
            <person name="Agarwal S."/>
            <person name="Srivastava S."/>
            <person name="Singh M."/>
            <person name="Sahoo L."/>
            <person name="Jayasankar P."/>
            <person name="Meher P.K."/>
            <person name="Koringa P.G."/>
            <person name="Iquebal M.A."/>
            <person name="Das S.P."/>
            <person name="Bit A."/>
            <person name="Patnaik S."/>
            <person name="Patel N."/>
            <person name="Shah T.M."/>
            <person name="Hinsu A."/>
            <person name="Jena J.K."/>
        </authorList>
    </citation>
    <scope>NUCLEOTIDE SEQUENCE</scope>
    <source>
        <strain evidence="2">CIFAMagur01</strain>
        <tissue evidence="2">Testis</tissue>
    </source>
</reference>
<organism evidence="2 3">
    <name type="scientific">Clarias magur</name>
    <name type="common">Asian catfish</name>
    <name type="synonym">Macropteronotus magur</name>
    <dbReference type="NCBI Taxonomy" id="1594786"/>
    <lineage>
        <taxon>Eukaryota</taxon>
        <taxon>Metazoa</taxon>
        <taxon>Chordata</taxon>
        <taxon>Craniata</taxon>
        <taxon>Vertebrata</taxon>
        <taxon>Euteleostomi</taxon>
        <taxon>Actinopterygii</taxon>
        <taxon>Neopterygii</taxon>
        <taxon>Teleostei</taxon>
        <taxon>Ostariophysi</taxon>
        <taxon>Siluriformes</taxon>
        <taxon>Clariidae</taxon>
        <taxon>Clarias</taxon>
    </lineage>
</organism>
<evidence type="ECO:0000313" key="2">
    <source>
        <dbReference type="EMBL" id="KAF5904429.1"/>
    </source>
</evidence>
<dbReference type="EMBL" id="QNUK01000057">
    <property type="protein sequence ID" value="KAF5904429.1"/>
    <property type="molecule type" value="Genomic_DNA"/>
</dbReference>
<comment type="caution">
    <text evidence="2">The sequence shown here is derived from an EMBL/GenBank/DDBJ whole genome shotgun (WGS) entry which is preliminary data.</text>
</comment>
<sequence length="63" mass="7045">MRYTRSFPRLVFAQVFASSFPLRTDRVPSLFLPSVTSSVPPDTRTAHSTPRRQGGSVFEDDDG</sequence>
<proteinExistence type="predicted"/>
<dbReference type="Proteomes" id="UP000727407">
    <property type="component" value="Unassembled WGS sequence"/>
</dbReference>
<feature type="non-terminal residue" evidence="2">
    <location>
        <position position="63"/>
    </location>
</feature>
<evidence type="ECO:0000256" key="1">
    <source>
        <dbReference type="SAM" id="MobiDB-lite"/>
    </source>
</evidence>
<protein>
    <submittedName>
        <fullName evidence="2">Uncharacterized protein</fullName>
    </submittedName>
</protein>
<accession>A0A8J4U4T7</accession>
<dbReference type="AlphaFoldDB" id="A0A8J4U4T7"/>
<name>A0A8J4U4T7_CLAMG</name>
<gene>
    <name evidence="2" type="ORF">DAT39_005860</name>
</gene>
<keyword evidence="3" id="KW-1185">Reference proteome</keyword>
<feature type="region of interest" description="Disordered" evidence="1">
    <location>
        <begin position="33"/>
        <end position="63"/>
    </location>
</feature>